<keyword evidence="8" id="KW-1185">Reference proteome</keyword>
<evidence type="ECO:0000259" key="6">
    <source>
        <dbReference type="Pfam" id="PF24568"/>
    </source>
</evidence>
<feature type="domain" description="M23ase beta-sheet core" evidence="5">
    <location>
        <begin position="326"/>
        <end position="436"/>
    </location>
</feature>
<keyword evidence="2" id="KW-0175">Coiled coil</keyword>
<dbReference type="Gene3D" id="6.10.250.3150">
    <property type="match status" value="1"/>
</dbReference>
<feature type="signal peptide" evidence="4">
    <location>
        <begin position="1"/>
        <end position="30"/>
    </location>
</feature>
<dbReference type="CDD" id="cd12797">
    <property type="entry name" value="M23_peptidase"/>
    <property type="match status" value="1"/>
</dbReference>
<feature type="compositionally biased region" description="Low complexity" evidence="3">
    <location>
        <begin position="280"/>
        <end position="291"/>
    </location>
</feature>
<feature type="domain" description="Peptidoglycan hydrolase PcsB coiled-coil" evidence="6">
    <location>
        <begin position="123"/>
        <end position="194"/>
    </location>
</feature>
<dbReference type="InterPro" id="IPR011055">
    <property type="entry name" value="Dup_hybrid_motif"/>
</dbReference>
<gene>
    <name evidence="7" type="ORF">H8R91_08985</name>
</gene>
<evidence type="ECO:0000313" key="7">
    <source>
        <dbReference type="EMBL" id="MBC5728647.1"/>
    </source>
</evidence>
<name>A0ABR7HMC2_9FIRM</name>
<evidence type="ECO:0000256" key="4">
    <source>
        <dbReference type="SAM" id="SignalP"/>
    </source>
</evidence>
<feature type="chain" id="PRO_5045915954" evidence="4">
    <location>
        <begin position="31"/>
        <end position="442"/>
    </location>
</feature>
<reference evidence="7 8" key="1">
    <citation type="submission" date="2020-08" db="EMBL/GenBank/DDBJ databases">
        <title>Genome public.</title>
        <authorList>
            <person name="Liu C."/>
            <person name="Sun Q."/>
        </authorList>
    </citation>
    <scope>NUCLEOTIDE SEQUENCE [LARGE SCALE GENOMIC DNA]</scope>
    <source>
        <strain evidence="7 8">NSJ-71</strain>
    </source>
</reference>
<dbReference type="Pfam" id="PF01551">
    <property type="entry name" value="Peptidase_M23"/>
    <property type="match status" value="1"/>
</dbReference>
<dbReference type="SUPFAM" id="SSF51261">
    <property type="entry name" value="Duplicated hybrid motif"/>
    <property type="match status" value="1"/>
</dbReference>
<organism evidence="7 8">
    <name type="scientific">Ruminococcus intestinalis</name>
    <dbReference type="NCBI Taxonomy" id="2763066"/>
    <lineage>
        <taxon>Bacteria</taxon>
        <taxon>Bacillati</taxon>
        <taxon>Bacillota</taxon>
        <taxon>Clostridia</taxon>
        <taxon>Eubacteriales</taxon>
        <taxon>Oscillospiraceae</taxon>
        <taxon>Ruminococcus</taxon>
    </lineage>
</organism>
<protein>
    <submittedName>
        <fullName evidence="7">Peptidoglycan DD-metalloendopeptidase family protein</fullName>
    </submittedName>
</protein>
<proteinExistence type="predicted"/>
<dbReference type="EMBL" id="JACOPS010000004">
    <property type="protein sequence ID" value="MBC5728647.1"/>
    <property type="molecule type" value="Genomic_DNA"/>
</dbReference>
<dbReference type="Proteomes" id="UP000636755">
    <property type="component" value="Unassembled WGS sequence"/>
</dbReference>
<evidence type="ECO:0000313" key="8">
    <source>
        <dbReference type="Proteomes" id="UP000636755"/>
    </source>
</evidence>
<evidence type="ECO:0000256" key="1">
    <source>
        <dbReference type="ARBA" id="ARBA00022729"/>
    </source>
</evidence>
<evidence type="ECO:0000256" key="3">
    <source>
        <dbReference type="SAM" id="MobiDB-lite"/>
    </source>
</evidence>
<dbReference type="PANTHER" id="PTHR21666:SF270">
    <property type="entry name" value="MUREIN HYDROLASE ACTIVATOR ENVC"/>
    <property type="match status" value="1"/>
</dbReference>
<dbReference type="InterPro" id="IPR016047">
    <property type="entry name" value="M23ase_b-sheet_dom"/>
</dbReference>
<keyword evidence="1 4" id="KW-0732">Signal</keyword>
<sequence>MKITKRKFKAVLCAILSVCVLTFSVYPVFAAEQESTEAVTEETQATTIDPNDIDALENRRQELQAQSDKYQQILEKTKENIADQEEYVNALVSKVQVLDDKIELSHQSINELNGKIQDKQTAIDNANKSIENQMNTLRNRLRNIYMAGNTTDLEIIFGAKSFSDFLDKMELVEALSDYDNNLINSIKGDLENISKEKAELEKDMDSLEAEEASLESDQQELNKILEENKELLAGLYKTSDKATSEIQNGALESDDIEKAISNYYAEKARLEAERAEQERNNNSNSGGSSSGTVHDDLEVSPSGFVWPCPGYYYLTSEWNEDRGSYNHGAIDIADAGIMGADVVAAKEGVVIDSYNGCYHNWGKDGSCGCGGGYGNYVMIAHDGGKMTVYGHLSTTMVYTGQHVYQGQVIGFVGSTGHSTGAHLHFETRLNGVKYNPMTEYQS</sequence>
<feature type="coiled-coil region" evidence="2">
    <location>
        <begin position="53"/>
        <end position="147"/>
    </location>
</feature>
<dbReference type="InterPro" id="IPR057309">
    <property type="entry name" value="PcsB_CC"/>
</dbReference>
<dbReference type="Pfam" id="PF24568">
    <property type="entry name" value="CC_PcsB"/>
    <property type="match status" value="1"/>
</dbReference>
<evidence type="ECO:0000259" key="5">
    <source>
        <dbReference type="Pfam" id="PF01551"/>
    </source>
</evidence>
<feature type="region of interest" description="Disordered" evidence="3">
    <location>
        <begin position="271"/>
        <end position="294"/>
    </location>
</feature>
<dbReference type="Gene3D" id="2.70.70.10">
    <property type="entry name" value="Glucose Permease (Domain IIA)"/>
    <property type="match status" value="1"/>
</dbReference>
<accession>A0ABR7HMC2</accession>
<comment type="caution">
    <text evidence="7">The sequence shown here is derived from an EMBL/GenBank/DDBJ whole genome shotgun (WGS) entry which is preliminary data.</text>
</comment>
<dbReference type="PANTHER" id="PTHR21666">
    <property type="entry name" value="PEPTIDASE-RELATED"/>
    <property type="match status" value="1"/>
</dbReference>
<evidence type="ECO:0000256" key="2">
    <source>
        <dbReference type="SAM" id="Coils"/>
    </source>
</evidence>
<dbReference type="InterPro" id="IPR050570">
    <property type="entry name" value="Cell_wall_metabolism_enzyme"/>
</dbReference>
<dbReference type="RefSeq" id="WP_186935737.1">
    <property type="nucleotide sequence ID" value="NZ_JACOPS010000004.1"/>
</dbReference>